<dbReference type="OrthoDB" id="2282713at2759"/>
<reference evidence="1 2" key="1">
    <citation type="submission" date="2016-07" db="EMBL/GenBank/DDBJ databases">
        <title>Pervasive Adenine N6-methylation of Active Genes in Fungi.</title>
        <authorList>
            <consortium name="DOE Joint Genome Institute"/>
            <person name="Mondo S.J."/>
            <person name="Dannebaum R.O."/>
            <person name="Kuo R.C."/>
            <person name="Labutti K."/>
            <person name="Haridas S."/>
            <person name="Kuo A."/>
            <person name="Salamov A."/>
            <person name="Ahrendt S.R."/>
            <person name="Lipzen A."/>
            <person name="Sullivan W."/>
            <person name="Andreopoulos W.B."/>
            <person name="Clum A."/>
            <person name="Lindquist E."/>
            <person name="Daum C."/>
            <person name="Ramamoorthy G.K."/>
            <person name="Gryganskyi A."/>
            <person name="Culley D."/>
            <person name="Magnuson J.K."/>
            <person name="James T.Y."/>
            <person name="O'Malley M.A."/>
            <person name="Stajich J.E."/>
            <person name="Spatafora J.W."/>
            <person name="Visel A."/>
            <person name="Grigoriev I.V."/>
        </authorList>
    </citation>
    <scope>NUCLEOTIDE SEQUENCE [LARGE SCALE GENOMIC DNA]</scope>
    <source>
        <strain evidence="1 2">NRRL 2496</strain>
    </source>
</reference>
<proteinExistence type="predicted"/>
<evidence type="ECO:0000313" key="1">
    <source>
        <dbReference type="EMBL" id="ORZ01268.1"/>
    </source>
</evidence>
<gene>
    <name evidence="1" type="ORF">BCR43DRAFT_512165</name>
</gene>
<dbReference type="InParanoid" id="A0A1X2HPI7"/>
<evidence type="ECO:0000313" key="2">
    <source>
        <dbReference type="Proteomes" id="UP000242180"/>
    </source>
</evidence>
<name>A0A1X2HPI7_SYNRA</name>
<keyword evidence="2" id="KW-1185">Reference proteome</keyword>
<dbReference type="AlphaFoldDB" id="A0A1X2HPI7"/>
<dbReference type="EMBL" id="MCGN01000002">
    <property type="protein sequence ID" value="ORZ01268.1"/>
    <property type="molecule type" value="Genomic_DNA"/>
</dbReference>
<comment type="caution">
    <text evidence="1">The sequence shown here is derived from an EMBL/GenBank/DDBJ whole genome shotgun (WGS) entry which is preliminary data.</text>
</comment>
<sequence length="51" mass="5722">MARINKLYTFIALSAGMATGSTLVNKIMKPDMTIPQPQLQKQTQLVEQDKE</sequence>
<organism evidence="1 2">
    <name type="scientific">Syncephalastrum racemosum</name>
    <name type="common">Filamentous fungus</name>
    <dbReference type="NCBI Taxonomy" id="13706"/>
    <lineage>
        <taxon>Eukaryota</taxon>
        <taxon>Fungi</taxon>
        <taxon>Fungi incertae sedis</taxon>
        <taxon>Mucoromycota</taxon>
        <taxon>Mucoromycotina</taxon>
        <taxon>Mucoromycetes</taxon>
        <taxon>Mucorales</taxon>
        <taxon>Syncephalastraceae</taxon>
        <taxon>Syncephalastrum</taxon>
    </lineage>
</organism>
<accession>A0A1X2HPI7</accession>
<protein>
    <submittedName>
        <fullName evidence="1">Uncharacterized protein</fullName>
    </submittedName>
</protein>
<dbReference type="Proteomes" id="UP000242180">
    <property type="component" value="Unassembled WGS sequence"/>
</dbReference>